<dbReference type="Proteomes" id="UP001177260">
    <property type="component" value="Unassembled WGS sequence"/>
</dbReference>
<evidence type="ECO:0000313" key="1">
    <source>
        <dbReference type="EMBL" id="KAK1143687.1"/>
    </source>
</evidence>
<organism evidence="1 2">
    <name type="scientific">Aspergillus melleus</name>
    <dbReference type="NCBI Taxonomy" id="138277"/>
    <lineage>
        <taxon>Eukaryota</taxon>
        <taxon>Fungi</taxon>
        <taxon>Dikarya</taxon>
        <taxon>Ascomycota</taxon>
        <taxon>Pezizomycotina</taxon>
        <taxon>Eurotiomycetes</taxon>
        <taxon>Eurotiomycetidae</taxon>
        <taxon>Eurotiales</taxon>
        <taxon>Aspergillaceae</taxon>
        <taxon>Aspergillus</taxon>
        <taxon>Aspergillus subgen. Circumdati</taxon>
    </lineage>
</organism>
<reference evidence="1 2" key="1">
    <citation type="journal article" date="2023" name="ACS Omega">
        <title>Identification of the Neoaspergillic Acid Biosynthesis Gene Cluster by Establishing an In Vitro CRISPR-Ribonucleoprotein Genetic System in Aspergillus melleus.</title>
        <authorList>
            <person name="Yuan B."/>
            <person name="Grau M.F."/>
            <person name="Murata R.M."/>
            <person name="Torok T."/>
            <person name="Venkateswaran K."/>
            <person name="Stajich J.E."/>
            <person name="Wang C.C.C."/>
        </authorList>
    </citation>
    <scope>NUCLEOTIDE SEQUENCE [LARGE SCALE GENOMIC DNA]</scope>
    <source>
        <strain evidence="1 2">IMV 1140</strain>
    </source>
</reference>
<dbReference type="EMBL" id="JAOPJF010000037">
    <property type="protein sequence ID" value="KAK1143687.1"/>
    <property type="molecule type" value="Genomic_DNA"/>
</dbReference>
<accession>A0ACC3B0R1</accession>
<comment type="caution">
    <text evidence="1">The sequence shown here is derived from an EMBL/GenBank/DDBJ whole genome shotgun (WGS) entry which is preliminary data.</text>
</comment>
<evidence type="ECO:0000313" key="2">
    <source>
        <dbReference type="Proteomes" id="UP001177260"/>
    </source>
</evidence>
<keyword evidence="2" id="KW-1185">Reference proteome</keyword>
<name>A0ACC3B0R1_9EURO</name>
<sequence length="730" mass="77689">MQIPLLIVASLCGTAWAAPAPALVPHADALGTLQVLHYNNLGSKNNGTSAVLVHDRLTYDEASARCAAIGEQLYPLSAAPLANRTELDYQFSYLAFSESIQESDGIWVSANSSGCLAYSPEQKDFIAAPCTRKLTALCTSRVPPTTDKNRAAVPSSKVSVASHDYTITGFRDARSFRFLGIPFANPPVNALRLAPPQPYTGVKQIEATKVSASCIQSSSAFGTLGSDISEDCLYLNVYTPILPHSARNTTGKPVAVYFYGGAFTKGSASMIDYDGGNLASRNDVIVVTVNYRVGVLGWLATGSLTTGNYGTRDQIQALRWVQEHIAAFGGDRSRVTIFGQSAGGQSVVALLSSPVAAPLFSAAIAQSAPVDLPWFTRDVYTDFVVPHLAPALGCPHHTSPEASLVACLRSLPVTAFLDNSTAFESGIANASNATAFGYLNASPMLASIEPLLPILDPEAGIIADQFHNLLAAPNSSVNRVPTLFTTVADEAGLYVPEYASSMKTSPAALSTLLNLAYPPGLADALLNATATQIQGHNTSLLPVISSFLTASEWTCPLSSLLNLTHHQSKAPIYNVQFPKGHMQTILDTPPTCSPLANNTFNATCHAADVLPIWGNLNSKTKNVAPYYGASDVHLAQVMEDVFGAFFRTRDPNPDKKWLGTRGVAYEFSKGVFYGDKEDDGDRIHPVGKGSNSRGVSSVGLTLERVQDPGDTAVCRVFEEFGHTFERAGMA</sequence>
<protein>
    <submittedName>
        <fullName evidence="1">Uncharacterized protein</fullName>
    </submittedName>
</protein>
<gene>
    <name evidence="1" type="ORF">N8T08_006087</name>
</gene>
<proteinExistence type="predicted"/>